<accession>A0A0J3ZJ69</accession>
<evidence type="ECO:0000256" key="4">
    <source>
        <dbReference type="ARBA" id="ARBA00022597"/>
    </source>
</evidence>
<evidence type="ECO:0000256" key="8">
    <source>
        <dbReference type="ARBA" id="ARBA00023114"/>
    </source>
</evidence>
<evidence type="ECO:0000256" key="9">
    <source>
        <dbReference type="ARBA" id="ARBA00023136"/>
    </source>
</evidence>
<dbReference type="EMBL" id="UFZL01000002">
    <property type="protein sequence ID" value="STE72479.1"/>
    <property type="molecule type" value="Genomic_DNA"/>
</dbReference>
<dbReference type="Gene3D" id="2.40.160.40">
    <property type="entry name" value="monomeric porin ompg"/>
    <property type="match status" value="1"/>
</dbReference>
<dbReference type="EMBL" id="LR134238">
    <property type="protein sequence ID" value="VED10078.1"/>
    <property type="molecule type" value="Genomic_DNA"/>
</dbReference>
<keyword evidence="9" id="KW-0472">Membrane</keyword>
<dbReference type="PANTHER" id="PTHR38105">
    <property type="entry name" value="OUTER MEMBRANE PROTEIN-RELATED-RELATED"/>
    <property type="match status" value="1"/>
</dbReference>
<keyword evidence="3" id="KW-1134">Transmembrane beta strand</keyword>
<evidence type="ECO:0000313" key="17">
    <source>
        <dbReference type="EMBL" id="VED38391.1"/>
    </source>
</evidence>
<evidence type="ECO:0000256" key="12">
    <source>
        <dbReference type="ARBA" id="ARBA00060969"/>
    </source>
</evidence>
<evidence type="ECO:0000313" key="16">
    <source>
        <dbReference type="EMBL" id="VED10078.1"/>
    </source>
</evidence>
<dbReference type="PANTHER" id="PTHR38105:SF2">
    <property type="entry name" value="N-ACETYLNEURAMINIC ACID OUTER MEMBRANE CHANNEL PROTEIN NANC-RELATED"/>
    <property type="match status" value="1"/>
</dbReference>
<keyword evidence="2" id="KW-0813">Transport</keyword>
<reference evidence="18 19" key="1">
    <citation type="submission" date="2018-06" db="EMBL/GenBank/DDBJ databases">
        <authorList>
            <consortium name="Pathogen Informatics"/>
            <person name="Doyle S."/>
        </authorList>
    </citation>
    <scope>NUCLEOTIDE SEQUENCE [LARGE SCALE GENOMIC DNA]</scope>
    <source>
        <strain evidence="14 19">NCTC10764</strain>
        <strain evidence="15 18">NCTC9077</strain>
    </source>
</reference>
<name>A0A0J3ZJ69_ECOLX</name>
<organism evidence="15 18">
    <name type="scientific">Escherichia coli</name>
    <dbReference type="NCBI Taxonomy" id="562"/>
    <lineage>
        <taxon>Bacteria</taxon>
        <taxon>Pseudomonadati</taxon>
        <taxon>Pseudomonadota</taxon>
        <taxon>Gammaproteobacteria</taxon>
        <taxon>Enterobacterales</taxon>
        <taxon>Enterobacteriaceae</taxon>
        <taxon>Escherichia</taxon>
    </lineage>
</organism>
<evidence type="ECO:0000256" key="11">
    <source>
        <dbReference type="ARBA" id="ARBA00060294"/>
    </source>
</evidence>
<evidence type="ECO:0000313" key="20">
    <source>
        <dbReference type="Proteomes" id="UP000271797"/>
    </source>
</evidence>
<evidence type="ECO:0000256" key="1">
    <source>
        <dbReference type="ARBA" id="ARBA00004442"/>
    </source>
</evidence>
<sequence>MSIAAISILVGGGLPTFKNGLIMKKINAIILLSSLTSASVFAGAYVENREAYNLASDQGEVMLRVGYNFDMGAGIMLTNTYTFQREDELKHGYNEIEGWYPLFKPTDKLTIQPGGLINDKSIGSGGAVYLDVNYKFTPWFNLTVRNRYNHNNYSSTDLNGELDNNDTYEVGTYWNFKITEKFSYTFEPHYFMRVNDFNSSNGKDHHWEITNTFRYRINEHWLPYFELRWLDRNVEPYHREQNQIRIGTKYFF</sequence>
<dbReference type="FunFam" id="2.40.160.40:FF:000001">
    <property type="entry name" value="Porin OmpL"/>
    <property type="match status" value="1"/>
</dbReference>
<evidence type="ECO:0000313" key="21">
    <source>
        <dbReference type="Proteomes" id="UP000277930"/>
    </source>
</evidence>
<comment type="subcellular location">
    <subcellularLocation>
        <location evidence="1">Cell outer membrane</location>
    </subcellularLocation>
</comment>
<evidence type="ECO:0000313" key="19">
    <source>
        <dbReference type="Proteomes" id="UP000255201"/>
    </source>
</evidence>
<dbReference type="GO" id="GO:0015772">
    <property type="term" value="P:oligosaccharide transport"/>
    <property type="evidence" value="ECO:0007669"/>
    <property type="project" value="TreeGrafter"/>
</dbReference>
<dbReference type="InterPro" id="IPR009331">
    <property type="entry name" value="Oligogalacturonate-sp_porin"/>
</dbReference>
<evidence type="ECO:0000256" key="13">
    <source>
        <dbReference type="ARBA" id="ARBA00070227"/>
    </source>
</evidence>
<evidence type="ECO:0000256" key="10">
    <source>
        <dbReference type="ARBA" id="ARBA00023237"/>
    </source>
</evidence>
<evidence type="ECO:0000256" key="2">
    <source>
        <dbReference type="ARBA" id="ARBA00022448"/>
    </source>
</evidence>
<dbReference type="EMBL" id="LR134246">
    <property type="protein sequence ID" value="VED38391.1"/>
    <property type="molecule type" value="Genomic_DNA"/>
</dbReference>
<accession>A0A0J2DDS8</accession>
<comment type="similarity">
    <text evidence="12">Belongs to the oligogalacturonate-specific porin KdgM (TC 1.B.35) family. OmpL subfamily.</text>
</comment>
<keyword evidence="5" id="KW-0812">Transmembrane</keyword>
<dbReference type="GO" id="GO:0006811">
    <property type="term" value="P:monoatomic ion transport"/>
    <property type="evidence" value="ECO:0007669"/>
    <property type="project" value="UniProtKB-KW"/>
</dbReference>
<comment type="function">
    <text evidence="11">Outer membrane channel protein that allows an efficient diffusion of low-molecular-weight solutes such as small sugars and tetraglycine. However, the specific substrate recognized by the OmpL channel is unknown.</text>
</comment>
<dbReference type="Proteomes" id="UP000255201">
    <property type="component" value="Unassembled WGS sequence"/>
</dbReference>
<keyword evidence="6" id="KW-0732">Signal</keyword>
<keyword evidence="10" id="KW-0998">Cell outer membrane</keyword>
<evidence type="ECO:0000256" key="5">
    <source>
        <dbReference type="ARBA" id="ARBA00022692"/>
    </source>
</evidence>
<dbReference type="AlphaFoldDB" id="A0A0J3ZJ69"/>
<reference evidence="20 21" key="2">
    <citation type="submission" date="2018-12" db="EMBL/GenBank/DDBJ databases">
        <authorList>
            <consortium name="Pathogen Informatics"/>
        </authorList>
    </citation>
    <scope>NUCLEOTIDE SEQUENCE [LARGE SCALE GENOMIC DNA]</scope>
    <source>
        <strain evidence="16 20">NCTC9044</strain>
        <strain evidence="17 21">NCTC9702</strain>
    </source>
</reference>
<dbReference type="GO" id="GO:0009279">
    <property type="term" value="C:cell outer membrane"/>
    <property type="evidence" value="ECO:0007669"/>
    <property type="project" value="UniProtKB-SubCell"/>
</dbReference>
<evidence type="ECO:0000256" key="7">
    <source>
        <dbReference type="ARBA" id="ARBA00023065"/>
    </source>
</evidence>
<gene>
    <name evidence="15" type="primary">ompL</name>
    <name evidence="14" type="ORF">NCTC10764_03173</name>
    <name evidence="16" type="ORF">NCTC9044_02174</name>
    <name evidence="15" type="ORF">NCTC9077_06076</name>
    <name evidence="17" type="ORF">NCTC9702_05769</name>
</gene>
<dbReference type="NCBIfam" id="NF007434">
    <property type="entry name" value="PRK09980.1"/>
    <property type="match status" value="1"/>
</dbReference>
<keyword evidence="4" id="KW-0762">Sugar transport</keyword>
<dbReference type="Pfam" id="PF06178">
    <property type="entry name" value="KdgM"/>
    <property type="match status" value="1"/>
</dbReference>
<dbReference type="Proteomes" id="UP000271797">
    <property type="component" value="Chromosome"/>
</dbReference>
<evidence type="ECO:0000313" key="14">
    <source>
        <dbReference type="EMBL" id="STE72479.1"/>
    </source>
</evidence>
<dbReference type="InterPro" id="IPR053713">
    <property type="entry name" value="Bact_OM_Channel_sf"/>
</dbReference>
<dbReference type="GO" id="GO:0015288">
    <property type="term" value="F:porin activity"/>
    <property type="evidence" value="ECO:0007669"/>
    <property type="project" value="UniProtKB-KW"/>
</dbReference>
<protein>
    <recommendedName>
        <fullName evidence="13">Porin OmpL</fullName>
    </recommendedName>
</protein>
<dbReference type="Proteomes" id="UP000254495">
    <property type="component" value="Unassembled WGS sequence"/>
</dbReference>
<evidence type="ECO:0000256" key="3">
    <source>
        <dbReference type="ARBA" id="ARBA00022452"/>
    </source>
</evidence>
<dbReference type="GO" id="GO:0046930">
    <property type="term" value="C:pore complex"/>
    <property type="evidence" value="ECO:0007669"/>
    <property type="project" value="UniProtKB-KW"/>
</dbReference>
<dbReference type="SUPFAM" id="SSF56935">
    <property type="entry name" value="Porins"/>
    <property type="match status" value="1"/>
</dbReference>
<dbReference type="EMBL" id="UGCU01000001">
    <property type="protein sequence ID" value="STJ14237.1"/>
    <property type="molecule type" value="Genomic_DNA"/>
</dbReference>
<keyword evidence="8" id="KW-0626">Porin</keyword>
<evidence type="ECO:0000256" key="6">
    <source>
        <dbReference type="ARBA" id="ARBA00022729"/>
    </source>
</evidence>
<keyword evidence="7" id="KW-0406">Ion transport</keyword>
<evidence type="ECO:0000313" key="18">
    <source>
        <dbReference type="Proteomes" id="UP000254495"/>
    </source>
</evidence>
<evidence type="ECO:0000313" key="15">
    <source>
        <dbReference type="EMBL" id="STJ14237.1"/>
    </source>
</evidence>
<proteinExistence type="inferred from homology"/>
<dbReference type="Proteomes" id="UP000277930">
    <property type="component" value="Chromosome 1"/>
</dbReference>